<evidence type="ECO:0000256" key="1">
    <source>
        <dbReference type="SAM" id="SignalP"/>
    </source>
</evidence>
<protein>
    <recommendedName>
        <fullName evidence="4">Lipoprotein</fullName>
    </recommendedName>
</protein>
<organism evidence="2 3">
    <name type="scientific">Herpetosiphon gulosus</name>
    <dbReference type="NCBI Taxonomy" id="1973496"/>
    <lineage>
        <taxon>Bacteria</taxon>
        <taxon>Bacillati</taxon>
        <taxon>Chloroflexota</taxon>
        <taxon>Chloroflexia</taxon>
        <taxon>Herpetosiphonales</taxon>
        <taxon>Herpetosiphonaceae</taxon>
        <taxon>Herpetosiphon</taxon>
    </lineage>
</organism>
<keyword evidence="3" id="KW-1185">Reference proteome</keyword>
<keyword evidence="1" id="KW-0732">Signal</keyword>
<dbReference type="EMBL" id="BAABRU010000017">
    <property type="protein sequence ID" value="GAA5530268.1"/>
    <property type="molecule type" value="Genomic_DNA"/>
</dbReference>
<name>A0ABP9X4D7_9CHLR</name>
<dbReference type="PROSITE" id="PS51257">
    <property type="entry name" value="PROKAR_LIPOPROTEIN"/>
    <property type="match status" value="1"/>
</dbReference>
<evidence type="ECO:0008006" key="4">
    <source>
        <dbReference type="Google" id="ProtNLM"/>
    </source>
</evidence>
<evidence type="ECO:0000313" key="3">
    <source>
        <dbReference type="Proteomes" id="UP001428290"/>
    </source>
</evidence>
<sequence length="40" mass="4442">MKHWMKLLLLIPFILTACGAAEPQPIPTVSFMVFGDPAEK</sequence>
<gene>
    <name evidence="2" type="ORF">Hgul01_04086</name>
</gene>
<accession>A0ABP9X4D7</accession>
<proteinExistence type="predicted"/>
<comment type="caution">
    <text evidence="2">The sequence shown here is derived from an EMBL/GenBank/DDBJ whole genome shotgun (WGS) entry which is preliminary data.</text>
</comment>
<dbReference type="Proteomes" id="UP001428290">
    <property type="component" value="Unassembled WGS sequence"/>
</dbReference>
<evidence type="ECO:0000313" key="2">
    <source>
        <dbReference type="EMBL" id="GAA5530268.1"/>
    </source>
</evidence>
<feature type="chain" id="PRO_5045946706" description="Lipoprotein" evidence="1">
    <location>
        <begin position="21"/>
        <end position="40"/>
    </location>
</feature>
<feature type="signal peptide" evidence="1">
    <location>
        <begin position="1"/>
        <end position="20"/>
    </location>
</feature>
<reference evidence="2 3" key="1">
    <citation type="submission" date="2024-02" db="EMBL/GenBank/DDBJ databases">
        <title>Herpetosiphon gulosus NBRC 112829.</title>
        <authorList>
            <person name="Ichikawa N."/>
            <person name="Katano-Makiyama Y."/>
            <person name="Hidaka K."/>
        </authorList>
    </citation>
    <scope>NUCLEOTIDE SEQUENCE [LARGE SCALE GENOMIC DNA]</scope>
    <source>
        <strain evidence="2 3">NBRC 112829</strain>
    </source>
</reference>
<dbReference type="RefSeq" id="WP_345723866.1">
    <property type="nucleotide sequence ID" value="NZ_BAABRU010000017.1"/>
</dbReference>